<name>A0A8S1F5K8_9PELO</name>
<gene>
    <name evidence="1" type="ORF">CBOVIS_LOCUS10858</name>
</gene>
<sequence>MWKGHELYEVVMRYLEIPKNEIDDQCIMFEARRLAFLKAMEDQESEKCEVCAQLTMSSAIGVMIMVPVFAEETIDHVAKVLPSLARLQLQVLAQWQSIHLVSLPRLLKALKWLKMNNAHYKDIVKDVFFEKPDATQEDADELIDLEGKDDDRLLLTQQHIENVGITDVNPSNGCHIFKQDKYSPLSVDQPHADEMAFVELFPRGKNGFSEKRQKNVTMATFVRSRLLNRDRTFAKNLKHQFFMYGLRKQRDLTSSMVTRARIQKRTKGKEVKENLTVKK</sequence>
<protein>
    <submittedName>
        <fullName evidence="1">Uncharacterized protein</fullName>
    </submittedName>
</protein>
<comment type="caution">
    <text evidence="1">The sequence shown here is derived from an EMBL/GenBank/DDBJ whole genome shotgun (WGS) entry which is preliminary data.</text>
</comment>
<evidence type="ECO:0000313" key="2">
    <source>
        <dbReference type="Proteomes" id="UP000494206"/>
    </source>
</evidence>
<dbReference type="Proteomes" id="UP000494206">
    <property type="component" value="Unassembled WGS sequence"/>
</dbReference>
<keyword evidence="2" id="KW-1185">Reference proteome</keyword>
<dbReference type="EMBL" id="CADEPM010000008">
    <property type="protein sequence ID" value="CAB3409171.1"/>
    <property type="molecule type" value="Genomic_DNA"/>
</dbReference>
<dbReference type="OrthoDB" id="416437at2759"/>
<reference evidence="1 2" key="1">
    <citation type="submission" date="2020-04" db="EMBL/GenBank/DDBJ databases">
        <authorList>
            <person name="Laetsch R D."/>
            <person name="Stevens L."/>
            <person name="Kumar S."/>
            <person name="Blaxter L. M."/>
        </authorList>
    </citation>
    <scope>NUCLEOTIDE SEQUENCE [LARGE SCALE GENOMIC DNA]</scope>
</reference>
<organism evidence="1 2">
    <name type="scientific">Caenorhabditis bovis</name>
    <dbReference type="NCBI Taxonomy" id="2654633"/>
    <lineage>
        <taxon>Eukaryota</taxon>
        <taxon>Metazoa</taxon>
        <taxon>Ecdysozoa</taxon>
        <taxon>Nematoda</taxon>
        <taxon>Chromadorea</taxon>
        <taxon>Rhabditida</taxon>
        <taxon>Rhabditina</taxon>
        <taxon>Rhabditomorpha</taxon>
        <taxon>Rhabditoidea</taxon>
        <taxon>Rhabditidae</taxon>
        <taxon>Peloderinae</taxon>
        <taxon>Caenorhabditis</taxon>
    </lineage>
</organism>
<proteinExistence type="predicted"/>
<evidence type="ECO:0000313" key="1">
    <source>
        <dbReference type="EMBL" id="CAB3409171.1"/>
    </source>
</evidence>
<accession>A0A8S1F5K8</accession>
<dbReference type="AlphaFoldDB" id="A0A8S1F5K8"/>